<feature type="compositionally biased region" description="Polar residues" evidence="3">
    <location>
        <begin position="524"/>
        <end position="544"/>
    </location>
</feature>
<feature type="region of interest" description="Disordered" evidence="3">
    <location>
        <begin position="489"/>
        <end position="544"/>
    </location>
</feature>
<reference evidence="6" key="1">
    <citation type="submission" date="2014-11" db="EMBL/GenBank/DDBJ databases">
        <authorList>
            <person name="Otto D Thomas"/>
            <person name="Naeem Raeece"/>
        </authorList>
    </citation>
    <scope>NUCLEOTIDE SEQUENCE</scope>
</reference>
<feature type="domain" description="Phosphomevalonate dehydratase large subunit-like" evidence="5">
    <location>
        <begin position="543"/>
        <end position="682"/>
    </location>
</feature>
<dbReference type="VEuPathDB" id="CryptoDB:Cvel_3791"/>
<dbReference type="Pfam" id="PF04412">
    <property type="entry name" value="AcnX"/>
    <property type="match status" value="2"/>
</dbReference>
<dbReference type="AlphaFoldDB" id="A0A0G4FV56"/>
<dbReference type="PANTHER" id="PTHR36577:SF3">
    <property type="entry name" value="DUF521 DOMAIN PROTEIN (AFU_ORTHOLOGUE AFUA_6G00490)"/>
    <property type="match status" value="1"/>
</dbReference>
<feature type="domain" description="Phosphomevalonate dehydratase large subunit-like" evidence="5">
    <location>
        <begin position="168"/>
        <end position="445"/>
    </location>
</feature>
<dbReference type="Pfam" id="PF01989">
    <property type="entry name" value="AcnX_swivel_put"/>
    <property type="match status" value="1"/>
</dbReference>
<protein>
    <recommendedName>
        <fullName evidence="7">Aconitase X catalytic domain-containing protein</fullName>
    </recommendedName>
</protein>
<dbReference type="InterPro" id="IPR002840">
    <property type="entry name" value="PMDh-S-like_dom"/>
</dbReference>
<dbReference type="SUPFAM" id="SSF52016">
    <property type="entry name" value="LeuD/IlvD-like"/>
    <property type="match status" value="1"/>
</dbReference>
<dbReference type="Gene3D" id="3.50.30.10">
    <property type="entry name" value="Phosphohistidine domain"/>
    <property type="match status" value="1"/>
</dbReference>
<evidence type="ECO:0000259" key="4">
    <source>
        <dbReference type="Pfam" id="PF01989"/>
    </source>
</evidence>
<dbReference type="PANTHER" id="PTHR36577">
    <property type="entry name" value="DUF521 DOMAIN PROTEIN (AFU_ORTHOLOGUE AFUA_6G00490)"/>
    <property type="match status" value="1"/>
</dbReference>
<evidence type="ECO:0000313" key="6">
    <source>
        <dbReference type="EMBL" id="CEM18890.1"/>
    </source>
</evidence>
<dbReference type="EMBL" id="CDMZ01000661">
    <property type="protein sequence ID" value="CEM18890.1"/>
    <property type="molecule type" value="Genomic_DNA"/>
</dbReference>
<organism evidence="6">
    <name type="scientific">Chromera velia CCMP2878</name>
    <dbReference type="NCBI Taxonomy" id="1169474"/>
    <lineage>
        <taxon>Eukaryota</taxon>
        <taxon>Sar</taxon>
        <taxon>Alveolata</taxon>
        <taxon>Colpodellida</taxon>
        <taxon>Chromeraceae</taxon>
        <taxon>Chromera</taxon>
    </lineage>
</organism>
<feature type="domain" description="Phosphomevalonate dehydratase small subunit-like" evidence="4">
    <location>
        <begin position="27"/>
        <end position="112"/>
    </location>
</feature>
<dbReference type="GO" id="GO:0016829">
    <property type="term" value="F:lyase activity"/>
    <property type="evidence" value="ECO:0007669"/>
    <property type="project" value="UniProtKB-KW"/>
</dbReference>
<dbReference type="InterPro" id="IPR007506">
    <property type="entry name" value="PMDh-L-like_dom"/>
</dbReference>
<evidence type="ECO:0000259" key="5">
    <source>
        <dbReference type="Pfam" id="PF04412"/>
    </source>
</evidence>
<name>A0A0G4FV56_9ALVE</name>
<gene>
    <name evidence="6" type="ORF">Cvel_3791</name>
</gene>
<evidence type="ECO:0000256" key="3">
    <source>
        <dbReference type="SAM" id="MobiDB-lite"/>
    </source>
</evidence>
<keyword evidence="1" id="KW-0408">Iron</keyword>
<evidence type="ECO:0000256" key="2">
    <source>
        <dbReference type="ARBA" id="ARBA00023239"/>
    </source>
</evidence>
<accession>A0A0G4FV56</accession>
<evidence type="ECO:0008006" key="7">
    <source>
        <dbReference type="Google" id="ProtNLM"/>
    </source>
</evidence>
<sequence>MNSFSISGRELVSGLGSGPLLASQTGLSFWGGVDVVTSAVVDHTHPLHGQRLAGSVLAIPNGRGSCTGSQALLELLLNGVAPAAIVLREPDFIVALGVIVAEELFAVSIPVVSVGEESFEVIWSSGANFVKVQNGEVSAHDEKEISGKLVSQNKKEIRVAPKFNIGDLELSTEERAILEGSSDGQKVSEAHRIALRIVARVASIQGAPRLIRISQAHIDGCCYIGPGGLRFAQMLVELGGRVVVPTTLNAISADRRYWKDQGVDEELGKGSAALADAYVTLGASPSFTCAPYLLQSAPTQHEDVAWGESNAVIFANSVLGARTQKYADYLDICAALTGKAPAAGAHLESGRSPSMRLDVSEVVRDHGEALLGGQDRDSFFSVLGYLCGHRCGTRVPLIDGLEAVGVTRDQLKSFSAALGTSSAVPLFHMTGVTPKRPEVTQKESDTAAQNGAHALPTVCLTVEDLSGAWLALDVGAVPPQKEGGVIGVRGESEVESAGVRQSGADKGGEGADAPPIREEEGESESPTQSGTVSQDSGGEEQTCTSSGTVDLIALGNPHFSLEETASLAALVRKRCGLCVGTAEGSEEGRFFSVKKREGVRVIITLGREVLEQAEKAGHASVLKYFGVEFVTDTCWCFPSVLPAGTRAVMTNSAKYAHYAPGLAASQGHPLECVRFGSLSACVDAAVSDQAPSLPAWVSNFAPRSRLAAVGGGKAHCRSHCEFPSPCRVCKSSQHTEFHW</sequence>
<proteinExistence type="predicted"/>
<evidence type="ECO:0000256" key="1">
    <source>
        <dbReference type="ARBA" id="ARBA00023004"/>
    </source>
</evidence>
<keyword evidence="2" id="KW-0456">Lyase</keyword>
<dbReference type="CDD" id="cd01356">
    <property type="entry name" value="AcnX_swivel"/>
    <property type="match status" value="1"/>
</dbReference>